<dbReference type="STRING" id="1945662.B0A89_08120"/>
<dbReference type="Proteomes" id="UP000193017">
    <property type="component" value="Chromosome"/>
</dbReference>
<evidence type="ECO:0000313" key="1">
    <source>
        <dbReference type="EMBL" id="ARJ69596.1"/>
    </source>
</evidence>
<evidence type="ECO:0000313" key="2">
    <source>
        <dbReference type="Proteomes" id="UP000193017"/>
    </source>
</evidence>
<organism evidence="1 2">
    <name type="scientific">Paracoccus contaminans</name>
    <dbReference type="NCBI Taxonomy" id="1945662"/>
    <lineage>
        <taxon>Bacteria</taxon>
        <taxon>Pseudomonadati</taxon>
        <taxon>Pseudomonadota</taxon>
        <taxon>Alphaproteobacteria</taxon>
        <taxon>Rhodobacterales</taxon>
        <taxon>Paracoccaceae</taxon>
        <taxon>Paracoccus</taxon>
    </lineage>
</organism>
<dbReference type="KEGG" id="pcon:B0A89_08120"/>
<keyword evidence="2" id="KW-1185">Reference proteome</keyword>
<dbReference type="AlphaFoldDB" id="A0A1W6CXM1"/>
<proteinExistence type="predicted"/>
<gene>
    <name evidence="1" type="ORF">B0A89_08120</name>
</gene>
<dbReference type="EMBL" id="CP020612">
    <property type="protein sequence ID" value="ARJ69596.1"/>
    <property type="molecule type" value="Genomic_DNA"/>
</dbReference>
<dbReference type="OrthoDB" id="7357874at2"/>
<protein>
    <submittedName>
        <fullName evidence="1">Uncharacterized protein</fullName>
    </submittedName>
</protein>
<sequence length="142" mass="16370">MRGDKRYILKVHGGVANPDSMIFTQRDYAKARARFSAFYNLMSAALRTETFLFFGCGRSDPDLTLLLEEYAYDFSVAAVPHYYLTAIGMHEDEKSSLRLNRNLKVIEYDPVNVEHSGLVDELKNLGEQVEAEREELIQTRNW</sequence>
<accession>A0A1W6CXM1</accession>
<dbReference type="Pfam" id="PF13289">
    <property type="entry name" value="SIR2_2"/>
    <property type="match status" value="1"/>
</dbReference>
<reference evidence="1 2" key="1">
    <citation type="submission" date="2017-03" db="EMBL/GenBank/DDBJ databases">
        <title>Genome sequence of Paracoccus contaminans isolated from a water microcosm.</title>
        <authorList>
            <person name="Aurass P."/>
            <person name="Karste S."/>
            <person name="Trost E."/>
            <person name="Glaeser S.P."/>
            <person name="Kaempfer P."/>
            <person name="Flieger A."/>
        </authorList>
    </citation>
    <scope>NUCLEOTIDE SEQUENCE [LARGE SCALE GENOMIC DNA]</scope>
    <source>
        <strain evidence="2">RKI 16-01929T\LMG 29738T\CCM 8701T\CIP 111112T</strain>
    </source>
</reference>
<name>A0A1W6CXM1_9RHOB</name>